<dbReference type="SUPFAM" id="SSF88946">
    <property type="entry name" value="Sigma2 domain of RNA polymerase sigma factors"/>
    <property type="match status" value="1"/>
</dbReference>
<name>A0A6C2UF59_9BACT</name>
<dbReference type="GO" id="GO:0016987">
    <property type="term" value="F:sigma factor activity"/>
    <property type="evidence" value="ECO:0007669"/>
    <property type="project" value="UniProtKB-KW"/>
</dbReference>
<dbReference type="RefSeq" id="WP_168432941.1">
    <property type="nucleotide sequence ID" value="NZ_CAAHFH010000001.1"/>
</dbReference>
<dbReference type="PANTHER" id="PTHR43133:SF51">
    <property type="entry name" value="RNA POLYMERASE SIGMA FACTOR"/>
    <property type="match status" value="1"/>
</dbReference>
<evidence type="ECO:0000256" key="3">
    <source>
        <dbReference type="ARBA" id="ARBA00023082"/>
    </source>
</evidence>
<dbReference type="NCBIfam" id="TIGR02937">
    <property type="entry name" value="sigma70-ECF"/>
    <property type="match status" value="1"/>
</dbReference>
<keyword evidence="8" id="KW-1185">Reference proteome</keyword>
<organism evidence="7 8">
    <name type="scientific">Pontiella sulfatireligans</name>
    <dbReference type="NCBI Taxonomy" id="2750658"/>
    <lineage>
        <taxon>Bacteria</taxon>
        <taxon>Pseudomonadati</taxon>
        <taxon>Kiritimatiellota</taxon>
        <taxon>Kiritimatiellia</taxon>
        <taxon>Kiritimatiellales</taxon>
        <taxon>Pontiellaceae</taxon>
        <taxon>Pontiella</taxon>
    </lineage>
</organism>
<evidence type="ECO:0000256" key="4">
    <source>
        <dbReference type="ARBA" id="ARBA00023163"/>
    </source>
</evidence>
<comment type="similarity">
    <text evidence="1">Belongs to the sigma-70 factor family. ECF subfamily.</text>
</comment>
<dbReference type="GO" id="GO:0003677">
    <property type="term" value="F:DNA binding"/>
    <property type="evidence" value="ECO:0007669"/>
    <property type="project" value="InterPro"/>
</dbReference>
<dbReference type="Gene3D" id="1.10.10.10">
    <property type="entry name" value="Winged helix-like DNA-binding domain superfamily/Winged helix DNA-binding domain"/>
    <property type="match status" value="1"/>
</dbReference>
<keyword evidence="3" id="KW-0731">Sigma factor</keyword>
<dbReference type="Pfam" id="PF08281">
    <property type="entry name" value="Sigma70_r4_2"/>
    <property type="match status" value="1"/>
</dbReference>
<evidence type="ECO:0000313" key="8">
    <source>
        <dbReference type="Proteomes" id="UP000346198"/>
    </source>
</evidence>
<dbReference type="EMBL" id="CAAHFH010000001">
    <property type="protein sequence ID" value="VGO18559.1"/>
    <property type="molecule type" value="Genomic_DNA"/>
</dbReference>
<keyword evidence="2" id="KW-0805">Transcription regulation</keyword>
<evidence type="ECO:0000259" key="5">
    <source>
        <dbReference type="Pfam" id="PF04542"/>
    </source>
</evidence>
<accession>A0A6C2UF59</accession>
<dbReference type="PANTHER" id="PTHR43133">
    <property type="entry name" value="RNA POLYMERASE ECF-TYPE SIGMA FACTO"/>
    <property type="match status" value="1"/>
</dbReference>
<protein>
    <submittedName>
        <fullName evidence="7">Uncharacterized protein</fullName>
    </submittedName>
</protein>
<dbReference type="Pfam" id="PF04542">
    <property type="entry name" value="Sigma70_r2"/>
    <property type="match status" value="1"/>
</dbReference>
<gene>
    <name evidence="7" type="ORF">SCARR_00612</name>
</gene>
<dbReference type="InterPro" id="IPR013325">
    <property type="entry name" value="RNA_pol_sigma_r2"/>
</dbReference>
<evidence type="ECO:0000256" key="2">
    <source>
        <dbReference type="ARBA" id="ARBA00023015"/>
    </source>
</evidence>
<dbReference type="InterPro" id="IPR039425">
    <property type="entry name" value="RNA_pol_sigma-70-like"/>
</dbReference>
<reference evidence="7 8" key="1">
    <citation type="submission" date="2019-04" db="EMBL/GenBank/DDBJ databases">
        <authorList>
            <person name="Van Vliet M D."/>
        </authorList>
    </citation>
    <scope>NUCLEOTIDE SEQUENCE [LARGE SCALE GENOMIC DNA]</scope>
    <source>
        <strain evidence="7 8">F21</strain>
    </source>
</reference>
<dbReference type="InterPro" id="IPR013324">
    <property type="entry name" value="RNA_pol_sigma_r3/r4-like"/>
</dbReference>
<evidence type="ECO:0000313" key="7">
    <source>
        <dbReference type="EMBL" id="VGO18559.1"/>
    </source>
</evidence>
<dbReference type="InterPro" id="IPR036388">
    <property type="entry name" value="WH-like_DNA-bd_sf"/>
</dbReference>
<dbReference type="Proteomes" id="UP000346198">
    <property type="component" value="Unassembled WGS sequence"/>
</dbReference>
<feature type="domain" description="RNA polymerase sigma factor 70 region 4 type 2" evidence="6">
    <location>
        <begin position="116"/>
        <end position="168"/>
    </location>
</feature>
<dbReference type="SUPFAM" id="SSF88659">
    <property type="entry name" value="Sigma3 and sigma4 domains of RNA polymerase sigma factors"/>
    <property type="match status" value="1"/>
</dbReference>
<dbReference type="AlphaFoldDB" id="A0A6C2UF59"/>
<dbReference type="NCBIfam" id="TIGR02989">
    <property type="entry name" value="Sig-70_gvs1"/>
    <property type="match status" value="1"/>
</dbReference>
<dbReference type="GO" id="GO:0006352">
    <property type="term" value="P:DNA-templated transcription initiation"/>
    <property type="evidence" value="ECO:0007669"/>
    <property type="project" value="InterPro"/>
</dbReference>
<evidence type="ECO:0000259" key="6">
    <source>
        <dbReference type="Pfam" id="PF08281"/>
    </source>
</evidence>
<dbReference type="InterPro" id="IPR007627">
    <property type="entry name" value="RNA_pol_sigma70_r2"/>
</dbReference>
<evidence type="ECO:0000256" key="1">
    <source>
        <dbReference type="ARBA" id="ARBA00010641"/>
    </source>
</evidence>
<dbReference type="InterPro" id="IPR013249">
    <property type="entry name" value="RNA_pol_sigma70_r4_t2"/>
</dbReference>
<dbReference type="Gene3D" id="1.10.1740.10">
    <property type="match status" value="1"/>
</dbReference>
<proteinExistence type="inferred from homology"/>
<sequence>MTDQKHSNSDQEAFVQLFTQYERNVRAYVASLLPNWEGVDEVMQASSLVMWRKFDQFDANRPDSSFLSWAFIIARYEVLKYRRKRATDRLVFSEDVFELLATESEKICSGQSAREEALRRCVKKLEPVQQELVNTVYSEGVSIKAAATLAGRTPTGVYKALARVRKNLQRCVRLTVSEEHLRELA</sequence>
<keyword evidence="4" id="KW-0804">Transcription</keyword>
<feature type="domain" description="RNA polymerase sigma-70 region 2" evidence="5">
    <location>
        <begin position="17"/>
        <end position="86"/>
    </location>
</feature>
<dbReference type="InterPro" id="IPR014284">
    <property type="entry name" value="RNA_pol_sigma-70_dom"/>
</dbReference>
<dbReference type="InterPro" id="IPR014331">
    <property type="entry name" value="RNA_pol_sigma70_ECF_RHOBA"/>
</dbReference>